<accession>M6CP98</accession>
<dbReference type="Proteomes" id="UP000011988">
    <property type="component" value="Unassembled WGS sequence"/>
</dbReference>
<dbReference type="EMBL" id="ANIK01000122">
    <property type="protein sequence ID" value="EMJ90673.1"/>
    <property type="molecule type" value="Genomic_DNA"/>
</dbReference>
<organism evidence="2 3">
    <name type="scientific">Leptospira alstonii serovar Sichuan str. 79601</name>
    <dbReference type="NCBI Taxonomy" id="1218565"/>
    <lineage>
        <taxon>Bacteria</taxon>
        <taxon>Pseudomonadati</taxon>
        <taxon>Spirochaetota</taxon>
        <taxon>Spirochaetia</taxon>
        <taxon>Leptospirales</taxon>
        <taxon>Leptospiraceae</taxon>
        <taxon>Leptospira</taxon>
    </lineage>
</organism>
<dbReference type="PATRIC" id="fig|1218565.3.peg.4514"/>
<sequence length="44" mass="4996">MNFGLYWTFESQFKAFPKNPVLLSSSSGTRKEKRGSSRISKIPS</sequence>
<name>M6CP98_9LEPT</name>
<proteinExistence type="predicted"/>
<feature type="region of interest" description="Disordered" evidence="1">
    <location>
        <begin position="24"/>
        <end position="44"/>
    </location>
</feature>
<comment type="caution">
    <text evidence="2">The sequence shown here is derived from an EMBL/GenBank/DDBJ whole genome shotgun (WGS) entry which is preliminary data.</text>
</comment>
<evidence type="ECO:0000313" key="2">
    <source>
        <dbReference type="EMBL" id="EMJ90673.1"/>
    </source>
</evidence>
<reference evidence="2 3" key="1">
    <citation type="submission" date="2013-01" db="EMBL/GenBank/DDBJ databases">
        <authorList>
            <person name="Harkins D.M."/>
            <person name="Durkin A.S."/>
            <person name="Brinkac L.M."/>
            <person name="Haft D.H."/>
            <person name="Selengut J.D."/>
            <person name="Sanka R."/>
            <person name="DePew J."/>
            <person name="Purushe J."/>
            <person name="Galloway R.L."/>
            <person name="Vinetz J.M."/>
            <person name="Sutton G.G."/>
            <person name="Nierman W.C."/>
            <person name="Fouts D.E."/>
        </authorList>
    </citation>
    <scope>NUCLEOTIDE SEQUENCE [LARGE SCALE GENOMIC DNA]</scope>
    <source>
        <strain evidence="2 3">79601</strain>
    </source>
</reference>
<gene>
    <name evidence="2" type="ORF">LEP1GSC194_1067</name>
</gene>
<protein>
    <submittedName>
        <fullName evidence="2">Uncharacterized protein</fullName>
    </submittedName>
</protein>
<evidence type="ECO:0000313" key="3">
    <source>
        <dbReference type="Proteomes" id="UP000011988"/>
    </source>
</evidence>
<evidence type="ECO:0000256" key="1">
    <source>
        <dbReference type="SAM" id="MobiDB-lite"/>
    </source>
</evidence>
<dbReference type="AlphaFoldDB" id="M6CP98"/>